<evidence type="ECO:0000313" key="3">
    <source>
        <dbReference type="Proteomes" id="UP001454036"/>
    </source>
</evidence>
<dbReference type="EMBL" id="BAABME010025597">
    <property type="protein sequence ID" value="GAA0172411.1"/>
    <property type="molecule type" value="Genomic_DNA"/>
</dbReference>
<feature type="region of interest" description="Disordered" evidence="1">
    <location>
        <begin position="207"/>
        <end position="326"/>
    </location>
</feature>
<comment type="caution">
    <text evidence="2">The sequence shown here is derived from an EMBL/GenBank/DDBJ whole genome shotgun (WGS) entry which is preliminary data.</text>
</comment>
<proteinExistence type="predicted"/>
<sequence>MQGSGGRRNQKGVKVKSRRLLLRQRRKEMMVMCLILCPLGFYHRWTLSIPKRYNPKIHHNYLPWVDYTNVRELDNYKPRNSSNEDDDVGEDGSRDEIHAEEDDIGEPIAPIVDKKVRDSSCADAADLLEHVVVSSDTALMGKIIEPSNVYVNVGDVSRGVDDSEGITVNVSNVNNTITDAGKQASVENFGKAVDPSVKETVDGLKENAPIKGDEGRPTIINTGNDTTKDEDVTPSVRDTTMEDDAGLTDGRETVTPSVADTGTNDDLSEGGAEPTIGKGDAYTLNTEKMEIPEDDGQKKKRSKKRKHEKGTDEGEAFEPKKRLSKEECAYKRVRRAERKAKKATEKTAKEDV</sequence>
<keyword evidence="3" id="KW-1185">Reference proteome</keyword>
<name>A0AAV3RAP6_LITER</name>
<dbReference type="Proteomes" id="UP001454036">
    <property type="component" value="Unassembled WGS sequence"/>
</dbReference>
<feature type="compositionally biased region" description="Basic and acidic residues" evidence="1">
    <location>
        <begin position="287"/>
        <end position="297"/>
    </location>
</feature>
<evidence type="ECO:0000313" key="2">
    <source>
        <dbReference type="EMBL" id="GAA0172411.1"/>
    </source>
</evidence>
<protein>
    <submittedName>
        <fullName evidence="2">Uncharacterized protein</fullName>
    </submittedName>
</protein>
<reference evidence="2 3" key="1">
    <citation type="submission" date="2024-01" db="EMBL/GenBank/DDBJ databases">
        <title>The complete chloroplast genome sequence of Lithospermum erythrorhizon: insights into the phylogenetic relationship among Boraginaceae species and the maternal lineages of purple gromwells.</title>
        <authorList>
            <person name="Okada T."/>
            <person name="Watanabe K."/>
        </authorList>
    </citation>
    <scope>NUCLEOTIDE SEQUENCE [LARGE SCALE GENOMIC DNA]</scope>
</reference>
<feature type="region of interest" description="Disordered" evidence="1">
    <location>
        <begin position="76"/>
        <end position="104"/>
    </location>
</feature>
<feature type="compositionally biased region" description="Basic and acidic residues" evidence="1">
    <location>
        <begin position="309"/>
        <end position="326"/>
    </location>
</feature>
<feature type="compositionally biased region" description="Basic and acidic residues" evidence="1">
    <location>
        <begin position="342"/>
        <end position="352"/>
    </location>
</feature>
<organism evidence="2 3">
    <name type="scientific">Lithospermum erythrorhizon</name>
    <name type="common">Purple gromwell</name>
    <name type="synonym">Lithospermum officinale var. erythrorhizon</name>
    <dbReference type="NCBI Taxonomy" id="34254"/>
    <lineage>
        <taxon>Eukaryota</taxon>
        <taxon>Viridiplantae</taxon>
        <taxon>Streptophyta</taxon>
        <taxon>Embryophyta</taxon>
        <taxon>Tracheophyta</taxon>
        <taxon>Spermatophyta</taxon>
        <taxon>Magnoliopsida</taxon>
        <taxon>eudicotyledons</taxon>
        <taxon>Gunneridae</taxon>
        <taxon>Pentapetalae</taxon>
        <taxon>asterids</taxon>
        <taxon>lamiids</taxon>
        <taxon>Boraginales</taxon>
        <taxon>Boraginaceae</taxon>
        <taxon>Boraginoideae</taxon>
        <taxon>Lithospermeae</taxon>
        <taxon>Lithospermum</taxon>
    </lineage>
</organism>
<feature type="compositionally biased region" description="Basic residues" evidence="1">
    <location>
        <begin position="298"/>
        <end position="308"/>
    </location>
</feature>
<dbReference type="AlphaFoldDB" id="A0AAV3RAP6"/>
<evidence type="ECO:0000256" key="1">
    <source>
        <dbReference type="SAM" id="MobiDB-lite"/>
    </source>
</evidence>
<accession>A0AAV3RAP6</accession>
<feature type="compositionally biased region" description="Polar residues" evidence="1">
    <location>
        <begin position="254"/>
        <end position="265"/>
    </location>
</feature>
<gene>
    <name evidence="2" type="ORF">LIER_41329</name>
</gene>
<feature type="region of interest" description="Disordered" evidence="1">
    <location>
        <begin position="333"/>
        <end position="352"/>
    </location>
</feature>